<feature type="region of interest" description="Disordered" evidence="2">
    <location>
        <begin position="189"/>
        <end position="246"/>
    </location>
</feature>
<organism evidence="3 4">
    <name type="scientific">Triparma verrucosa</name>
    <dbReference type="NCBI Taxonomy" id="1606542"/>
    <lineage>
        <taxon>Eukaryota</taxon>
        <taxon>Sar</taxon>
        <taxon>Stramenopiles</taxon>
        <taxon>Ochrophyta</taxon>
        <taxon>Bolidophyceae</taxon>
        <taxon>Parmales</taxon>
        <taxon>Triparmaceae</taxon>
        <taxon>Triparma</taxon>
    </lineage>
</organism>
<gene>
    <name evidence="3" type="ORF">TrVE_jg6467</name>
</gene>
<dbReference type="Proteomes" id="UP001165160">
    <property type="component" value="Unassembled WGS sequence"/>
</dbReference>
<feature type="region of interest" description="Disordered" evidence="2">
    <location>
        <begin position="92"/>
        <end position="161"/>
    </location>
</feature>
<dbReference type="AlphaFoldDB" id="A0A9W7BTL6"/>
<dbReference type="SUPFAM" id="SSF81301">
    <property type="entry name" value="Nucleotidyltransferase"/>
    <property type="match status" value="1"/>
</dbReference>
<reference evidence="4" key="1">
    <citation type="journal article" date="2023" name="Commun. Biol.">
        <title>Genome analysis of Parmales, the sister group of diatoms, reveals the evolutionary specialization of diatoms from phago-mixotrophs to photoautotrophs.</title>
        <authorList>
            <person name="Ban H."/>
            <person name="Sato S."/>
            <person name="Yoshikawa S."/>
            <person name="Yamada K."/>
            <person name="Nakamura Y."/>
            <person name="Ichinomiya M."/>
            <person name="Sato N."/>
            <person name="Blanc-Mathieu R."/>
            <person name="Endo H."/>
            <person name="Kuwata A."/>
            <person name="Ogata H."/>
        </authorList>
    </citation>
    <scope>NUCLEOTIDE SEQUENCE [LARGE SCALE GENOMIC DNA]</scope>
    <source>
        <strain evidence="4">NIES 3699</strain>
    </source>
</reference>
<evidence type="ECO:0000256" key="1">
    <source>
        <dbReference type="SAM" id="Coils"/>
    </source>
</evidence>
<dbReference type="InterPro" id="IPR043519">
    <property type="entry name" value="NT_sf"/>
</dbReference>
<feature type="compositionally biased region" description="Basic and acidic residues" evidence="2">
    <location>
        <begin position="202"/>
        <end position="219"/>
    </location>
</feature>
<comment type="caution">
    <text evidence="3">The sequence shown here is derived from an EMBL/GenBank/DDBJ whole genome shotgun (WGS) entry which is preliminary data.</text>
</comment>
<evidence type="ECO:0000313" key="3">
    <source>
        <dbReference type="EMBL" id="GMH96261.1"/>
    </source>
</evidence>
<feature type="region of interest" description="Disordered" evidence="2">
    <location>
        <begin position="56"/>
        <end position="78"/>
    </location>
</feature>
<evidence type="ECO:0000313" key="4">
    <source>
        <dbReference type="Proteomes" id="UP001165160"/>
    </source>
</evidence>
<sequence>MDKDDRVKAVKQLRARLMTQVKKLKGLKTRRQELLDENRELTIAIAKKRGETLHVKKPTGFRASGTAPSYSYASRKQRTSVHMNKIIAKKAEEDKAKAKQKAREQKAFGGGGRTTAGSGSGSPLFVASPAKKRFTLNRTSSSGSSGGGTVPPASPLMAASSPAKKRLTLNRTSSGAGAAAGGGLLTEKKKIGGRYFPPGLKGGREEGEVGDDDDRKMPHNPDLVPPPVDPPAAAVPPPAPAPMLKQPSLVKIPSVRGEEEEEVMKLMPTTETKLINLTGFNMSKMKLEEIARLYLSQGLLKKKLLESFKKTSVQEDSNAKDIDELFAEAEGVLPVFKQTMRDIVEAVGLSPDDLVTVDGEALHDKERILSLAPLKGRARTLQKIKDDYEGNHLCMLDLVRCSIIVETEEQIAGVLQKMLDMGIVVRLKNRFANPLPTGMRDCLLNVKIGGHVCEVQVHQANVFEEKHTMHKYYEFFREMFPGGADSYEELMKQVEALGNLGTEGGQGEGSVAWGITNLLKESDLGRLRGFAFLNLLNPSTLLFLHPNLN</sequence>
<name>A0A9W7BTL6_9STRA</name>
<evidence type="ECO:0000256" key="2">
    <source>
        <dbReference type="SAM" id="MobiDB-lite"/>
    </source>
</evidence>
<accession>A0A9W7BTL6</accession>
<feature type="compositionally biased region" description="Gly residues" evidence="2">
    <location>
        <begin position="108"/>
        <end position="120"/>
    </location>
</feature>
<protein>
    <submittedName>
        <fullName evidence="3">Uncharacterized protein</fullName>
    </submittedName>
</protein>
<dbReference type="EMBL" id="BRXX01000180">
    <property type="protein sequence ID" value="GMH96261.1"/>
    <property type="molecule type" value="Genomic_DNA"/>
</dbReference>
<proteinExistence type="predicted"/>
<keyword evidence="1" id="KW-0175">Coiled coil</keyword>
<feature type="compositionally biased region" description="Basic and acidic residues" evidence="2">
    <location>
        <begin position="92"/>
        <end position="106"/>
    </location>
</feature>
<feature type="compositionally biased region" description="Pro residues" evidence="2">
    <location>
        <begin position="223"/>
        <end position="241"/>
    </location>
</feature>
<keyword evidence="4" id="KW-1185">Reference proteome</keyword>
<feature type="coiled-coil region" evidence="1">
    <location>
        <begin position="10"/>
        <end position="51"/>
    </location>
</feature>